<dbReference type="Proteomes" id="UP001147746">
    <property type="component" value="Unassembled WGS sequence"/>
</dbReference>
<sequence length="138" mass="15826">MIIGHLVSARLSLIQPSLLLIELFPVILQPFVNLLRPVVVIRSRSVDIGIWIVDIPGRNSLRGPWLGKRRITSLRIQIDRMMKMSVFEFEVHIESAAVTEPRVITFPYDPLLPYTTTLSKEMTHDIPATFLMKGFKIF</sequence>
<protein>
    <submittedName>
        <fullName evidence="1">Uncharacterized protein</fullName>
    </submittedName>
</protein>
<reference evidence="1" key="2">
    <citation type="journal article" date="2023" name="IMA Fungus">
        <title>Comparative genomic study of the Penicillium genus elucidates a diverse pangenome and 15 lateral gene transfer events.</title>
        <authorList>
            <person name="Petersen C."/>
            <person name="Sorensen T."/>
            <person name="Nielsen M.R."/>
            <person name="Sondergaard T.E."/>
            <person name="Sorensen J.L."/>
            <person name="Fitzpatrick D.A."/>
            <person name="Frisvad J.C."/>
            <person name="Nielsen K.L."/>
        </authorList>
    </citation>
    <scope>NUCLEOTIDE SEQUENCE</scope>
    <source>
        <strain evidence="1">IBT 21472</strain>
    </source>
</reference>
<proteinExistence type="predicted"/>
<comment type="caution">
    <text evidence="1">The sequence shown here is derived from an EMBL/GenBank/DDBJ whole genome shotgun (WGS) entry which is preliminary data.</text>
</comment>
<dbReference type="AlphaFoldDB" id="A0A9W9GLP2"/>
<keyword evidence="2" id="KW-1185">Reference proteome</keyword>
<reference evidence="1" key="1">
    <citation type="submission" date="2022-12" db="EMBL/GenBank/DDBJ databases">
        <authorList>
            <person name="Petersen C."/>
        </authorList>
    </citation>
    <scope>NUCLEOTIDE SEQUENCE</scope>
    <source>
        <strain evidence="1">IBT 21472</strain>
    </source>
</reference>
<dbReference type="EMBL" id="JAPZBO010000003">
    <property type="protein sequence ID" value="KAJ5320783.1"/>
    <property type="molecule type" value="Genomic_DNA"/>
</dbReference>
<evidence type="ECO:0000313" key="2">
    <source>
        <dbReference type="Proteomes" id="UP001147746"/>
    </source>
</evidence>
<evidence type="ECO:0000313" key="1">
    <source>
        <dbReference type="EMBL" id="KAJ5320783.1"/>
    </source>
</evidence>
<accession>A0A9W9GLP2</accession>
<organism evidence="1 2">
    <name type="scientific">Penicillium atrosanguineum</name>
    <dbReference type="NCBI Taxonomy" id="1132637"/>
    <lineage>
        <taxon>Eukaryota</taxon>
        <taxon>Fungi</taxon>
        <taxon>Dikarya</taxon>
        <taxon>Ascomycota</taxon>
        <taxon>Pezizomycotina</taxon>
        <taxon>Eurotiomycetes</taxon>
        <taxon>Eurotiomycetidae</taxon>
        <taxon>Eurotiales</taxon>
        <taxon>Aspergillaceae</taxon>
        <taxon>Penicillium</taxon>
    </lineage>
</organism>
<gene>
    <name evidence="1" type="ORF">N7476_003785</name>
</gene>
<name>A0A9W9GLP2_9EURO</name>